<feature type="compositionally biased region" description="Polar residues" evidence="2">
    <location>
        <begin position="196"/>
        <end position="220"/>
    </location>
</feature>
<protein>
    <recommendedName>
        <fullName evidence="3">BEN domain-containing protein</fullName>
    </recommendedName>
</protein>
<dbReference type="Pfam" id="PF10523">
    <property type="entry name" value="BEN"/>
    <property type="match status" value="1"/>
</dbReference>
<sequence length="348" mass="38933">MYLLVKWSNGSDKDKISIIPAVWVRNFDEDTFDENGDIDSRSYVAEWRSGKKTPRGGWPVYDCEVLKMSAKESDLKINEVDQTENTTAASKRFIMRNKRYMDDSSSDSEPIQQNKKMSAKQDRCDNILKKLKAAHEEVDSEADQLMALKNKVEKLEEENNSLKHKVVQAIPAILQKLEVLEQKTCERIIYSSDSDLQSRYGTPTRSTGNSTEALASSKSVLSAPVSPPPMKAAGKVEIHPGSNVFVEELAWALTNKATSCSSFVRSLTLAVFDVETLVRSNLRGGRNKWQQDGERKDALDSTKVHAIYAATLTKFPTATKSQIGSTINGKIAELRHNLRKQNTDKSPD</sequence>
<organism evidence="4 5">
    <name type="scientific">Huso huso</name>
    <name type="common">Beluga</name>
    <name type="synonym">Acipenser huso</name>
    <dbReference type="NCBI Taxonomy" id="61971"/>
    <lineage>
        <taxon>Eukaryota</taxon>
        <taxon>Metazoa</taxon>
        <taxon>Chordata</taxon>
        <taxon>Craniata</taxon>
        <taxon>Vertebrata</taxon>
        <taxon>Euteleostomi</taxon>
        <taxon>Actinopterygii</taxon>
        <taxon>Chondrostei</taxon>
        <taxon>Acipenseriformes</taxon>
        <taxon>Acipenseridae</taxon>
        <taxon>Huso</taxon>
    </lineage>
</organism>
<dbReference type="SMART" id="SM01025">
    <property type="entry name" value="BEN"/>
    <property type="match status" value="1"/>
</dbReference>
<dbReference type="EMBL" id="JAHFZB010000021">
    <property type="protein sequence ID" value="KAK6477306.1"/>
    <property type="molecule type" value="Genomic_DNA"/>
</dbReference>
<evidence type="ECO:0000256" key="1">
    <source>
        <dbReference type="SAM" id="Coils"/>
    </source>
</evidence>
<comment type="caution">
    <text evidence="4">The sequence shown here is derived from an EMBL/GenBank/DDBJ whole genome shotgun (WGS) entry which is preliminary data.</text>
</comment>
<dbReference type="Gene3D" id="1.10.10.2590">
    <property type="entry name" value="BEN domain"/>
    <property type="match status" value="1"/>
</dbReference>
<name>A0ABR0YXR6_HUSHU</name>
<feature type="region of interest" description="Disordered" evidence="2">
    <location>
        <begin position="196"/>
        <end position="227"/>
    </location>
</feature>
<feature type="coiled-coil region" evidence="1">
    <location>
        <begin position="128"/>
        <end position="165"/>
    </location>
</feature>
<feature type="compositionally biased region" description="Polar residues" evidence="2">
    <location>
        <begin position="107"/>
        <end position="116"/>
    </location>
</feature>
<dbReference type="PROSITE" id="PS51457">
    <property type="entry name" value="BEN"/>
    <property type="match status" value="1"/>
</dbReference>
<dbReference type="Proteomes" id="UP001369086">
    <property type="component" value="Unassembled WGS sequence"/>
</dbReference>
<dbReference type="InterPro" id="IPR018379">
    <property type="entry name" value="BEN_domain"/>
</dbReference>
<proteinExistence type="predicted"/>
<keyword evidence="1" id="KW-0175">Coiled coil</keyword>
<feature type="region of interest" description="Disordered" evidence="2">
    <location>
        <begin position="101"/>
        <end position="120"/>
    </location>
</feature>
<evidence type="ECO:0000259" key="3">
    <source>
        <dbReference type="PROSITE" id="PS51457"/>
    </source>
</evidence>
<keyword evidence="5" id="KW-1185">Reference proteome</keyword>
<reference evidence="4 5" key="1">
    <citation type="submission" date="2021-05" db="EMBL/GenBank/DDBJ databases">
        <authorList>
            <person name="Zahm M."/>
            <person name="Klopp C."/>
            <person name="Cabau C."/>
            <person name="Kuhl H."/>
            <person name="Suciu R."/>
            <person name="Ciorpac M."/>
            <person name="Holostenco D."/>
            <person name="Gessner J."/>
            <person name="Wuertz S."/>
            <person name="Hohne C."/>
            <person name="Stock M."/>
            <person name="Gislard M."/>
            <person name="Lluch J."/>
            <person name="Milhes M."/>
            <person name="Lampietro C."/>
            <person name="Lopez Roques C."/>
            <person name="Donnadieu C."/>
            <person name="Du K."/>
            <person name="Schartl M."/>
            <person name="Guiguen Y."/>
        </authorList>
    </citation>
    <scope>NUCLEOTIDE SEQUENCE [LARGE SCALE GENOMIC DNA]</scope>
    <source>
        <strain evidence="4">Hh-F2</strain>
        <tissue evidence="4">Blood</tissue>
    </source>
</reference>
<evidence type="ECO:0000313" key="4">
    <source>
        <dbReference type="EMBL" id="KAK6477306.1"/>
    </source>
</evidence>
<evidence type="ECO:0000313" key="5">
    <source>
        <dbReference type="Proteomes" id="UP001369086"/>
    </source>
</evidence>
<accession>A0ABR0YXR6</accession>
<evidence type="ECO:0000256" key="2">
    <source>
        <dbReference type="SAM" id="MobiDB-lite"/>
    </source>
</evidence>
<feature type="domain" description="BEN" evidence="3">
    <location>
        <begin position="241"/>
        <end position="338"/>
    </location>
</feature>
<gene>
    <name evidence="4" type="ORF">HHUSO_G22222</name>
</gene>